<keyword evidence="3" id="KW-0347">Helicase</keyword>
<proteinExistence type="predicted"/>
<dbReference type="eggNOG" id="COG3378">
    <property type="taxonomic scope" value="Bacteria"/>
</dbReference>
<dbReference type="InterPro" id="IPR051620">
    <property type="entry name" value="ORF904-like_C"/>
</dbReference>
<protein>
    <submittedName>
        <fullName evidence="6">Phage / plasmid primase, P4 family</fullName>
    </submittedName>
</protein>
<dbReference type="EMBL" id="ARZA01000277">
    <property type="protein sequence ID" value="EOC99354.1"/>
    <property type="molecule type" value="Genomic_DNA"/>
</dbReference>
<evidence type="ECO:0000313" key="6">
    <source>
        <dbReference type="EMBL" id="EOC99354.1"/>
    </source>
</evidence>
<dbReference type="InterPro" id="IPR014818">
    <property type="entry name" value="Phage/plasmid_primase_P4_C"/>
</dbReference>
<dbReference type="NCBIfam" id="TIGR01613">
    <property type="entry name" value="primase_Cterm"/>
    <property type="match status" value="1"/>
</dbReference>
<dbReference type="Pfam" id="PF19263">
    <property type="entry name" value="DUF5906"/>
    <property type="match status" value="1"/>
</dbReference>
<dbReference type="Proteomes" id="UP000013378">
    <property type="component" value="Unassembled WGS sequence"/>
</dbReference>
<dbReference type="AlphaFoldDB" id="R1CAK9"/>
<dbReference type="GO" id="GO:0005524">
    <property type="term" value="F:ATP binding"/>
    <property type="evidence" value="ECO:0007669"/>
    <property type="project" value="UniProtKB-KW"/>
</dbReference>
<dbReference type="Gene3D" id="3.40.50.300">
    <property type="entry name" value="P-loop containing nucleotide triphosphate hydrolases"/>
    <property type="match status" value="1"/>
</dbReference>
<dbReference type="InterPro" id="IPR004968">
    <property type="entry name" value="DNA_primase/NTPase_C"/>
</dbReference>
<dbReference type="InterPro" id="IPR014015">
    <property type="entry name" value="Helicase_SF3_DNA-vir"/>
</dbReference>
<dbReference type="InterPro" id="IPR027417">
    <property type="entry name" value="P-loop_NTPase"/>
</dbReference>
<keyword evidence="7" id="KW-1185">Reference proteome</keyword>
<dbReference type="SMART" id="SM00885">
    <property type="entry name" value="D5_N"/>
    <property type="match status" value="1"/>
</dbReference>
<dbReference type="PROSITE" id="PS51206">
    <property type="entry name" value="SF3_HELICASE_1"/>
    <property type="match status" value="1"/>
</dbReference>
<dbReference type="RefSeq" id="WP_006317348.1">
    <property type="nucleotide sequence ID" value="NZ_ARZA01000277.1"/>
</dbReference>
<dbReference type="STRING" id="1304284.L21TH_2612"/>
<dbReference type="InterPro" id="IPR006500">
    <property type="entry name" value="Helicase_put_C_phage/plasmid"/>
</dbReference>
<evidence type="ECO:0000313" key="7">
    <source>
        <dbReference type="Proteomes" id="UP000013378"/>
    </source>
</evidence>
<organism evidence="6 7">
    <name type="scientific">Caldisalinibacter kiritimatiensis</name>
    <dbReference type="NCBI Taxonomy" id="1304284"/>
    <lineage>
        <taxon>Bacteria</taxon>
        <taxon>Bacillati</taxon>
        <taxon>Bacillota</taxon>
        <taxon>Tissierellia</taxon>
        <taxon>Tissierellales</taxon>
        <taxon>Thermohalobacteraceae</taxon>
        <taxon>Caldisalinibacter</taxon>
    </lineage>
</organism>
<dbReference type="PANTHER" id="PTHR35372">
    <property type="entry name" value="ATP BINDING PROTEIN-RELATED"/>
    <property type="match status" value="1"/>
</dbReference>
<dbReference type="PANTHER" id="PTHR35372:SF2">
    <property type="entry name" value="SF3 HELICASE DOMAIN-CONTAINING PROTEIN"/>
    <property type="match status" value="1"/>
</dbReference>
<keyword evidence="1" id="KW-0547">Nucleotide-binding</keyword>
<name>R1CAK9_9FIRM</name>
<evidence type="ECO:0000256" key="1">
    <source>
        <dbReference type="ARBA" id="ARBA00022741"/>
    </source>
</evidence>
<dbReference type="SUPFAM" id="SSF52540">
    <property type="entry name" value="P-loop containing nucleoside triphosphate hydrolases"/>
    <property type="match status" value="1"/>
</dbReference>
<comment type="caution">
    <text evidence="6">The sequence shown here is derived from an EMBL/GenBank/DDBJ whole genome shotgun (WGS) entry which is preliminary data.</text>
</comment>
<keyword evidence="4" id="KW-0067">ATP-binding</keyword>
<keyword evidence="2" id="KW-0378">Hydrolase</keyword>
<evidence type="ECO:0000256" key="4">
    <source>
        <dbReference type="ARBA" id="ARBA00022840"/>
    </source>
</evidence>
<dbReference type="InterPro" id="IPR045455">
    <property type="entry name" value="NrS-1_pol-like_helicase"/>
</dbReference>
<dbReference type="GO" id="GO:0004386">
    <property type="term" value="F:helicase activity"/>
    <property type="evidence" value="ECO:0007669"/>
    <property type="project" value="UniProtKB-KW"/>
</dbReference>
<evidence type="ECO:0000256" key="2">
    <source>
        <dbReference type="ARBA" id="ARBA00022801"/>
    </source>
</evidence>
<dbReference type="PATRIC" id="fig|1304284.3.peg.2566"/>
<dbReference type="Pfam" id="PF08706">
    <property type="entry name" value="D5_N"/>
    <property type="match status" value="1"/>
</dbReference>
<dbReference type="OrthoDB" id="9763644at2"/>
<feature type="domain" description="SF3 helicase" evidence="5">
    <location>
        <begin position="351"/>
        <end position="505"/>
    </location>
</feature>
<sequence>MDILKGYIKTRGKKPIETYRKKKKFYTYDYIRKTGGDFAGILADGMVQIDVDDEQEADLVKNIVTDQKISCAILRTTRGLHFYFRNKDINKRQTKKKTPIGVSVDIGIGEQNALVPIKVEGKTRRWLNRIENIEDIDFLPDWLRPIKNTPDFSALGEGDGRNQTLFNYILTLQSEGFSKESIKNTIAIINQYILKVPLEKRELDKILRDEAFLKESFYIKSKFLHDKFAKFLKTEEHIIKINSQLHIYRDGIYKSDPLEIESSMIKHLPELTKSKRNEIYSYLQLIAEDVEPSDAKYIALASGVLDIDTMTITDFSPNLILQNKIEYDYLPSAYDSVVDRTLDKICCNDKDLRKLLEELVGYLLFRRNEMGKCFILTGSGSNGKSTFLDMTKNLLGSDNYSSLGIDELGERFKTAELFHKLANIGDDISKKYIDDNAIFKKLVTGETVNVERKGKDPFEFNNYAKLLFSANKLPRINDTSDGLMRRLVIIPFNAVFSEKDSDFDAFIKDKLLTKSAMEYLLKLGIEGLKRVLTTGFIEPSVVTKEKKEYEMVNNPVLTFINEGIKIENEPSKDVYRKYSTWCYENGLKPLSHVEFGREINKHGFESKVKRVNGKTIRIYIKDITEVTDK</sequence>
<accession>R1CAK9</accession>
<reference evidence="6 7" key="1">
    <citation type="journal article" date="2015" name="Geomicrobiol. J.">
        <title>Caldisalinibacter kiritimatiensis gen. nov., sp. nov., a moderately thermohalophilic thiosulfate-reducing bacterium from a hypersaline microbial mat.</title>
        <authorList>
            <person name="Ben Hania W."/>
            <person name="Joseph M."/>
            <person name="Fiebig A."/>
            <person name="Bunk B."/>
            <person name="Klenk H.-P."/>
            <person name="Fardeau M.-L."/>
            <person name="Spring S."/>
        </authorList>
    </citation>
    <scope>NUCLEOTIDE SEQUENCE [LARGE SCALE GENOMIC DNA]</scope>
    <source>
        <strain evidence="6 7">L21-TH-D2</strain>
    </source>
</reference>
<gene>
    <name evidence="6" type="ORF">L21TH_2612</name>
</gene>
<evidence type="ECO:0000259" key="5">
    <source>
        <dbReference type="PROSITE" id="PS51206"/>
    </source>
</evidence>
<dbReference type="GO" id="GO:0016787">
    <property type="term" value="F:hydrolase activity"/>
    <property type="evidence" value="ECO:0007669"/>
    <property type="project" value="UniProtKB-KW"/>
</dbReference>
<evidence type="ECO:0000256" key="3">
    <source>
        <dbReference type="ARBA" id="ARBA00022806"/>
    </source>
</evidence>
<dbReference type="Pfam" id="PF03288">
    <property type="entry name" value="Pox_D5"/>
    <property type="match status" value="1"/>
</dbReference>